<evidence type="ECO:0000259" key="1">
    <source>
        <dbReference type="Pfam" id="PF01433"/>
    </source>
</evidence>
<dbReference type="GO" id="GO:0008237">
    <property type="term" value="F:metallopeptidase activity"/>
    <property type="evidence" value="ECO:0007669"/>
    <property type="project" value="InterPro"/>
</dbReference>
<feature type="domain" description="Peptidase M1 membrane alanine aminopeptidase" evidence="1">
    <location>
        <begin position="387"/>
        <end position="541"/>
    </location>
</feature>
<dbReference type="Pfam" id="PF01433">
    <property type="entry name" value="Peptidase_M1"/>
    <property type="match status" value="1"/>
</dbReference>
<dbReference type="GO" id="GO:0008270">
    <property type="term" value="F:zinc ion binding"/>
    <property type="evidence" value="ECO:0007669"/>
    <property type="project" value="InterPro"/>
</dbReference>
<dbReference type="InterPro" id="IPR014782">
    <property type="entry name" value="Peptidase_M1_dom"/>
</dbReference>
<dbReference type="EMBL" id="CP007128">
    <property type="protein sequence ID" value="AHG90628.1"/>
    <property type="molecule type" value="Genomic_DNA"/>
</dbReference>
<dbReference type="KEGG" id="gba:J421_3091"/>
<dbReference type="STRING" id="861299.J421_3091"/>
<organism evidence="2 3">
    <name type="scientific">Gemmatirosa kalamazoonensis</name>
    <dbReference type="NCBI Taxonomy" id="861299"/>
    <lineage>
        <taxon>Bacteria</taxon>
        <taxon>Pseudomonadati</taxon>
        <taxon>Gemmatimonadota</taxon>
        <taxon>Gemmatimonadia</taxon>
        <taxon>Gemmatimonadales</taxon>
        <taxon>Gemmatimonadaceae</taxon>
        <taxon>Gemmatirosa</taxon>
    </lineage>
</organism>
<accession>W0RMF9</accession>
<proteinExistence type="predicted"/>
<reference evidence="2 3" key="1">
    <citation type="journal article" date="2014" name="Genome Announc.">
        <title>Genome Sequence and Methylome of Soil Bacterium Gemmatirosa kalamazoonensis KBS708T, a Member of the Rarely Cultivated Gemmatimonadetes Phylum.</title>
        <authorList>
            <person name="Debruyn J.M."/>
            <person name="Radosevich M."/>
            <person name="Wommack K.E."/>
            <person name="Polson S.W."/>
            <person name="Hauser L.J."/>
            <person name="Fawaz M.N."/>
            <person name="Korlach J."/>
            <person name="Tsai Y.C."/>
        </authorList>
    </citation>
    <scope>NUCLEOTIDE SEQUENCE [LARGE SCALE GENOMIC DNA]</scope>
    <source>
        <strain evidence="2 3">KBS708</strain>
    </source>
</reference>
<evidence type="ECO:0000313" key="2">
    <source>
        <dbReference type="EMBL" id="AHG90628.1"/>
    </source>
</evidence>
<dbReference type="Gene3D" id="1.10.390.10">
    <property type="entry name" value="Neutral Protease Domain 2"/>
    <property type="match status" value="1"/>
</dbReference>
<evidence type="ECO:0000313" key="3">
    <source>
        <dbReference type="Proteomes" id="UP000019151"/>
    </source>
</evidence>
<dbReference type="RefSeq" id="WP_201773022.1">
    <property type="nucleotide sequence ID" value="NZ_CP007128.1"/>
</dbReference>
<dbReference type="Proteomes" id="UP000019151">
    <property type="component" value="Chromosome"/>
</dbReference>
<dbReference type="eggNOG" id="COG0308">
    <property type="taxonomic scope" value="Bacteria"/>
</dbReference>
<dbReference type="AlphaFoldDB" id="W0RMF9"/>
<protein>
    <recommendedName>
        <fullName evidence="1">Peptidase M1 membrane alanine aminopeptidase domain-containing protein</fullName>
    </recommendedName>
</protein>
<dbReference type="HOGENOM" id="CLU_015077_0_0_0"/>
<dbReference type="CDD" id="cd09604">
    <property type="entry name" value="M1_APN_like"/>
    <property type="match status" value="1"/>
</dbReference>
<name>W0RMF9_9BACT</name>
<dbReference type="InParanoid" id="W0RMF9"/>
<dbReference type="SUPFAM" id="SSF55486">
    <property type="entry name" value="Metalloproteases ('zincins'), catalytic domain"/>
    <property type="match status" value="1"/>
</dbReference>
<dbReference type="PATRIC" id="fig|861299.3.peg.3143"/>
<keyword evidence="3" id="KW-1185">Reference proteome</keyword>
<sequence>MSPTSRMRSTLLAGLGLAGLGLAVAAAPAVAQPLYRPRAIANAYAKHTRSPDGRPGPAYWENHARYVITLDVTPASRAVHGSERITYVNESPDTLRALNVKLFLNAHKPTAPRQGATSTDYLTSGVHVDSFTVNGAAVRWGDDARVFTNRAVRLPTPLLPHDSVHLSFDWHYDLSRVSGREGMLDSTTAYLAYFYPRVAVYDDYNGWDTMTFTESQEFYSDFNDYDVTVRAPANYVVWGTGTLVNAQEVLQSAPLARLQASLAADTTIHVATRADHAAHAVTAQQPTNGWHFTARGVPDVTYAVSDHYVWDAASVVVDSAARRRAGVQSAYVDTAPDFRYMVQFGRHALAWLSSNWPGVPYPYEKTTIVQGFADMEYPMMVNDSSNPDTTFSRFVAEHEIAHTWFPFYMGINETRYGFMDEGWATTFEYLINVPDMGAAKAGDFFRRFRVQGWIRDPSPNEDLPIVTPGDALSGAALGNNEYGKAALGYLAAKDLLGDAAFRTGLHAFIDRWHGRHPIPWDFFATMNDATGRDLNWFWRAWYFSNGYIDLAVDGVRKSSSGYAVTLRNVGGMPAPVNLVLQYADGSTERVHETPAIWASDQTRATVGVQTRKALRSVTLDGGIWMDADTTNDRWTAP</sequence>
<dbReference type="InterPro" id="IPR027268">
    <property type="entry name" value="Peptidase_M4/M1_CTD_sf"/>
</dbReference>
<gene>
    <name evidence="2" type="ORF">J421_3091</name>
</gene>